<evidence type="ECO:0000256" key="1">
    <source>
        <dbReference type="ARBA" id="ARBA00023015"/>
    </source>
</evidence>
<dbReference type="PANTHER" id="PTHR30055:SF234">
    <property type="entry name" value="HTH-TYPE TRANSCRIPTIONAL REGULATOR BETI"/>
    <property type="match status" value="1"/>
</dbReference>
<dbReference type="PANTHER" id="PTHR30055">
    <property type="entry name" value="HTH-TYPE TRANSCRIPTIONAL REGULATOR RUTR"/>
    <property type="match status" value="1"/>
</dbReference>
<protein>
    <submittedName>
        <fullName evidence="6">A-factor receptor protein</fullName>
    </submittedName>
</protein>
<evidence type="ECO:0000313" key="7">
    <source>
        <dbReference type="Proteomes" id="UP000186104"/>
    </source>
</evidence>
<feature type="domain" description="HTH tetR-type" evidence="5">
    <location>
        <begin position="10"/>
        <end position="70"/>
    </location>
</feature>
<dbReference type="GO" id="GO:0000976">
    <property type="term" value="F:transcription cis-regulatory region binding"/>
    <property type="evidence" value="ECO:0007669"/>
    <property type="project" value="TreeGrafter"/>
</dbReference>
<dbReference type="Gene3D" id="1.10.357.10">
    <property type="entry name" value="Tetracycline Repressor, domain 2"/>
    <property type="match status" value="1"/>
</dbReference>
<evidence type="ECO:0000313" key="6">
    <source>
        <dbReference type="EMBL" id="ANI93329.1"/>
    </source>
</evidence>
<feature type="DNA-binding region" description="H-T-H motif" evidence="4">
    <location>
        <begin position="33"/>
        <end position="52"/>
    </location>
</feature>
<keyword evidence="6" id="KW-0675">Receptor</keyword>
<dbReference type="STRING" id="499555.BJL86_2569"/>
<dbReference type="OrthoDB" id="3237195at2"/>
<dbReference type="InterPro" id="IPR050109">
    <property type="entry name" value="HTH-type_TetR-like_transc_reg"/>
</dbReference>
<reference evidence="6 7" key="1">
    <citation type="submission" date="2016-06" db="EMBL/GenBank/DDBJ databases">
        <title>Complete genome sequence of a saline-alkali tolerant type strain Dietzia timorensis ID05-A0528T.</title>
        <authorList>
            <person name="Wu X."/>
        </authorList>
    </citation>
    <scope>NUCLEOTIDE SEQUENCE [LARGE SCALE GENOMIC DNA]</scope>
    <source>
        <strain evidence="6 7">ID05-A0528</strain>
    </source>
</reference>
<dbReference type="AlphaFoldDB" id="A0A173LNV3"/>
<dbReference type="KEGG" id="dtm:BJL86_2569"/>
<accession>A0A173LNV3</accession>
<proteinExistence type="predicted"/>
<dbReference type="GO" id="GO:0003700">
    <property type="term" value="F:DNA-binding transcription factor activity"/>
    <property type="evidence" value="ECO:0007669"/>
    <property type="project" value="TreeGrafter"/>
</dbReference>
<evidence type="ECO:0000256" key="3">
    <source>
        <dbReference type="ARBA" id="ARBA00023163"/>
    </source>
</evidence>
<dbReference type="InterPro" id="IPR023772">
    <property type="entry name" value="DNA-bd_HTH_TetR-type_CS"/>
</dbReference>
<gene>
    <name evidence="6" type="ORF">BJL86_2569</name>
</gene>
<keyword evidence="1" id="KW-0805">Transcription regulation</keyword>
<evidence type="ECO:0000256" key="2">
    <source>
        <dbReference type="ARBA" id="ARBA00023125"/>
    </source>
</evidence>
<dbReference type="PROSITE" id="PS50977">
    <property type="entry name" value="HTH_TETR_2"/>
    <property type="match status" value="1"/>
</dbReference>
<dbReference type="Pfam" id="PF00440">
    <property type="entry name" value="TetR_N"/>
    <property type="match status" value="1"/>
</dbReference>
<evidence type="ECO:0000256" key="4">
    <source>
        <dbReference type="PROSITE-ProRule" id="PRU00335"/>
    </source>
</evidence>
<dbReference type="InterPro" id="IPR009057">
    <property type="entry name" value="Homeodomain-like_sf"/>
</dbReference>
<dbReference type="InterPro" id="IPR001647">
    <property type="entry name" value="HTH_TetR"/>
</dbReference>
<dbReference type="EMBL" id="CP015961">
    <property type="protein sequence ID" value="ANI93329.1"/>
    <property type="molecule type" value="Genomic_DNA"/>
</dbReference>
<keyword evidence="7" id="KW-1185">Reference proteome</keyword>
<dbReference type="PROSITE" id="PS01081">
    <property type="entry name" value="HTH_TETR_1"/>
    <property type="match status" value="1"/>
</dbReference>
<organism evidence="6 7">
    <name type="scientific">Dietzia timorensis</name>
    <dbReference type="NCBI Taxonomy" id="499555"/>
    <lineage>
        <taxon>Bacteria</taxon>
        <taxon>Bacillati</taxon>
        <taxon>Actinomycetota</taxon>
        <taxon>Actinomycetes</taxon>
        <taxon>Mycobacteriales</taxon>
        <taxon>Dietziaceae</taxon>
        <taxon>Dietzia</taxon>
    </lineage>
</organism>
<keyword evidence="2 4" id="KW-0238">DNA-binding</keyword>
<dbReference type="SUPFAM" id="SSF46689">
    <property type="entry name" value="Homeodomain-like"/>
    <property type="match status" value="1"/>
</dbReference>
<name>A0A173LNV3_9ACTN</name>
<dbReference type="SUPFAM" id="SSF48498">
    <property type="entry name" value="Tetracyclin repressor-like, C-terminal domain"/>
    <property type="match status" value="1"/>
</dbReference>
<dbReference type="InterPro" id="IPR036271">
    <property type="entry name" value="Tet_transcr_reg_TetR-rel_C_sf"/>
</dbReference>
<dbReference type="Proteomes" id="UP000186104">
    <property type="component" value="Chromosome"/>
</dbReference>
<evidence type="ECO:0000259" key="5">
    <source>
        <dbReference type="PROSITE" id="PS50977"/>
    </source>
</evidence>
<dbReference type="PRINTS" id="PR00455">
    <property type="entry name" value="HTHTETR"/>
</dbReference>
<sequence>MEMAKEPRAEVTRRAIINSAATSFIHDGYSSASLNEMCARAGVTKGAMYFHFSTKEDLARALVAVYSDKILSTLGAMPEQSGLGIESLIDWTFAASKVIATDTRAKAGARMMQEIGRRNGVSDSFMADIAKHVETHLDQAVASGDVQSEISMDLVAQNLVMQLRGLQEEAAGDAQAFKGFVQALNVWWQLALAALVPVSRRSYFYEFLRRRTDRAQAEFAG</sequence>
<keyword evidence="3" id="KW-0804">Transcription</keyword>